<gene>
    <name evidence="2" type="ORF">DU478_19065</name>
</gene>
<keyword evidence="1" id="KW-1133">Transmembrane helix</keyword>
<dbReference type="OrthoDB" id="344736at2"/>
<accession>A0A369TJ62</accession>
<feature type="transmembrane region" description="Helical" evidence="1">
    <location>
        <begin position="51"/>
        <end position="69"/>
    </location>
</feature>
<dbReference type="Pfam" id="PF08570">
    <property type="entry name" value="DUF1761"/>
    <property type="match status" value="1"/>
</dbReference>
<feature type="transmembrane region" description="Helical" evidence="1">
    <location>
        <begin position="81"/>
        <end position="102"/>
    </location>
</feature>
<dbReference type="InterPro" id="IPR013879">
    <property type="entry name" value="DUF1761"/>
</dbReference>
<evidence type="ECO:0000313" key="2">
    <source>
        <dbReference type="EMBL" id="RDD64664.1"/>
    </source>
</evidence>
<sequence>MGVLSVFIAALGCFAAGAAWYMTLSKAWIAVVGIPVNAEGKPQGAGSATPFIIGFVAALLLSGMMRHVFATAGIDTAAKGLVSGLGVGVFILGPWLCMNYAYAQRPRMLMLIDGGYAVLGPAVAGLILGIVA</sequence>
<name>A0A369TJ62_9RHOB</name>
<dbReference type="RefSeq" id="WP_114512549.1">
    <property type="nucleotide sequence ID" value="NZ_QPMK01000019.1"/>
</dbReference>
<comment type="caution">
    <text evidence="2">The sequence shown here is derived from an EMBL/GenBank/DDBJ whole genome shotgun (WGS) entry which is preliminary data.</text>
</comment>
<organism evidence="2 3">
    <name type="scientific">Thalassococcus profundi</name>
    <dbReference type="NCBI Taxonomy" id="2282382"/>
    <lineage>
        <taxon>Bacteria</taxon>
        <taxon>Pseudomonadati</taxon>
        <taxon>Pseudomonadota</taxon>
        <taxon>Alphaproteobacteria</taxon>
        <taxon>Rhodobacterales</taxon>
        <taxon>Roseobacteraceae</taxon>
        <taxon>Thalassococcus</taxon>
    </lineage>
</organism>
<dbReference type="EMBL" id="QPMK01000019">
    <property type="protein sequence ID" value="RDD64664.1"/>
    <property type="molecule type" value="Genomic_DNA"/>
</dbReference>
<keyword evidence="3" id="KW-1185">Reference proteome</keyword>
<evidence type="ECO:0000313" key="3">
    <source>
        <dbReference type="Proteomes" id="UP000253977"/>
    </source>
</evidence>
<dbReference type="AlphaFoldDB" id="A0A369TJ62"/>
<proteinExistence type="predicted"/>
<keyword evidence="1" id="KW-0812">Transmembrane</keyword>
<keyword evidence="1" id="KW-0472">Membrane</keyword>
<evidence type="ECO:0000256" key="1">
    <source>
        <dbReference type="SAM" id="Phobius"/>
    </source>
</evidence>
<reference evidence="2 3" key="1">
    <citation type="submission" date="2018-07" db="EMBL/GenBank/DDBJ databases">
        <title>Thalassococcus profundi sp. nov., a marine bacterium isolated from deep seawater of Okinawa Trough.</title>
        <authorList>
            <person name="Yu M."/>
        </authorList>
    </citation>
    <scope>NUCLEOTIDE SEQUENCE [LARGE SCALE GENOMIC DNA]</scope>
    <source>
        <strain evidence="2 3">WRAS1</strain>
    </source>
</reference>
<feature type="transmembrane region" description="Helical" evidence="1">
    <location>
        <begin position="108"/>
        <end position="131"/>
    </location>
</feature>
<protein>
    <submittedName>
        <fullName evidence="2">DUF1761 domain-containing protein</fullName>
    </submittedName>
</protein>
<dbReference type="Proteomes" id="UP000253977">
    <property type="component" value="Unassembled WGS sequence"/>
</dbReference>